<dbReference type="InterPro" id="IPR003439">
    <property type="entry name" value="ABC_transporter-like_ATP-bd"/>
</dbReference>
<dbReference type="InterPro" id="IPR003593">
    <property type="entry name" value="AAA+_ATPase"/>
</dbReference>
<evidence type="ECO:0000313" key="21">
    <source>
        <dbReference type="EMBL" id="KAG7462640.1"/>
    </source>
</evidence>
<keyword evidence="14 19" id="KW-0472">Membrane</keyword>
<dbReference type="CDD" id="cd03234">
    <property type="entry name" value="ABCG_White"/>
    <property type="match status" value="1"/>
</dbReference>
<evidence type="ECO:0000256" key="17">
    <source>
        <dbReference type="ARBA" id="ARBA00075114"/>
    </source>
</evidence>
<dbReference type="GO" id="GO:0140359">
    <property type="term" value="F:ABC-type transporter activity"/>
    <property type="evidence" value="ECO:0007669"/>
    <property type="project" value="InterPro"/>
</dbReference>
<feature type="transmembrane region" description="Helical" evidence="19">
    <location>
        <begin position="530"/>
        <end position="552"/>
    </location>
</feature>
<evidence type="ECO:0000256" key="4">
    <source>
        <dbReference type="ARBA" id="ARBA00022448"/>
    </source>
</evidence>
<evidence type="ECO:0000256" key="1">
    <source>
        <dbReference type="ARBA" id="ARBA00001946"/>
    </source>
</evidence>
<evidence type="ECO:0000256" key="7">
    <source>
        <dbReference type="ARBA" id="ARBA00022723"/>
    </source>
</evidence>
<dbReference type="GO" id="GO:0042632">
    <property type="term" value="P:cholesterol homeostasis"/>
    <property type="evidence" value="ECO:0007669"/>
    <property type="project" value="TreeGrafter"/>
</dbReference>
<accession>A0A9D3PPH3</accession>
<protein>
    <recommendedName>
        <fullName evidence="16">ATP-binding cassette sub-family G member 8</fullName>
    </recommendedName>
    <alternativeName>
        <fullName evidence="17">Sterolin-2</fullName>
    </alternativeName>
</protein>
<organism evidence="21 22">
    <name type="scientific">Megalops atlanticus</name>
    <name type="common">Tarpon</name>
    <name type="synonym">Clupea gigantea</name>
    <dbReference type="NCBI Taxonomy" id="7932"/>
    <lineage>
        <taxon>Eukaryota</taxon>
        <taxon>Metazoa</taxon>
        <taxon>Chordata</taxon>
        <taxon>Craniata</taxon>
        <taxon>Vertebrata</taxon>
        <taxon>Euteleostomi</taxon>
        <taxon>Actinopterygii</taxon>
        <taxon>Neopterygii</taxon>
        <taxon>Teleostei</taxon>
        <taxon>Elopiformes</taxon>
        <taxon>Megalopidae</taxon>
        <taxon>Megalops</taxon>
    </lineage>
</organism>
<dbReference type="GO" id="GO:0016324">
    <property type="term" value="C:apical plasma membrane"/>
    <property type="evidence" value="ECO:0007669"/>
    <property type="project" value="UniProtKB-SubCell"/>
</dbReference>
<evidence type="ECO:0000256" key="19">
    <source>
        <dbReference type="SAM" id="Phobius"/>
    </source>
</evidence>
<dbReference type="EMBL" id="JAFDVH010000016">
    <property type="protein sequence ID" value="KAG7462640.1"/>
    <property type="molecule type" value="Genomic_DNA"/>
</dbReference>
<evidence type="ECO:0000256" key="9">
    <source>
        <dbReference type="ARBA" id="ARBA00022840"/>
    </source>
</evidence>
<dbReference type="PROSITE" id="PS00211">
    <property type="entry name" value="ABC_TRANSPORTER_1"/>
    <property type="match status" value="1"/>
</dbReference>
<dbReference type="PANTHER" id="PTHR48041">
    <property type="entry name" value="ABC TRANSPORTER G FAMILY MEMBER 28"/>
    <property type="match status" value="1"/>
</dbReference>
<dbReference type="InterPro" id="IPR017871">
    <property type="entry name" value="ABC_transporter-like_CS"/>
</dbReference>
<evidence type="ECO:0000256" key="5">
    <source>
        <dbReference type="ARBA" id="ARBA00022475"/>
    </source>
</evidence>
<evidence type="ECO:0000256" key="8">
    <source>
        <dbReference type="ARBA" id="ARBA00022741"/>
    </source>
</evidence>
<comment type="cofactor">
    <cofactor evidence="1">
        <name>Mg(2+)</name>
        <dbReference type="ChEBI" id="CHEBI:18420"/>
    </cofactor>
</comment>
<comment type="similarity">
    <text evidence="3">Belongs to the ABC transporter superfamily. ABCG family. Eye pigment precursor importer (TC 3.A.1.204) subfamily.</text>
</comment>
<feature type="transmembrane region" description="Helical" evidence="19">
    <location>
        <begin position="637"/>
        <end position="659"/>
    </location>
</feature>
<dbReference type="Pfam" id="PF00005">
    <property type="entry name" value="ABC_tran"/>
    <property type="match status" value="1"/>
</dbReference>
<gene>
    <name evidence="21" type="ORF">MATL_G00186990</name>
</gene>
<dbReference type="Gene3D" id="3.40.50.300">
    <property type="entry name" value="P-loop containing nucleotide triphosphate hydrolases"/>
    <property type="match status" value="1"/>
</dbReference>
<keyword evidence="11" id="KW-1278">Translocase</keyword>
<dbReference type="SUPFAM" id="SSF52540">
    <property type="entry name" value="P-loop containing nucleoside triphosphate hydrolases"/>
    <property type="match status" value="1"/>
</dbReference>
<dbReference type="Pfam" id="PF01061">
    <property type="entry name" value="ABC2_membrane"/>
    <property type="match status" value="1"/>
</dbReference>
<evidence type="ECO:0000256" key="14">
    <source>
        <dbReference type="ARBA" id="ARBA00023136"/>
    </source>
</evidence>
<evidence type="ECO:0000256" key="10">
    <source>
        <dbReference type="ARBA" id="ARBA00022842"/>
    </source>
</evidence>
<dbReference type="InterPro" id="IPR027417">
    <property type="entry name" value="P-loop_NTPase"/>
</dbReference>
<feature type="transmembrane region" description="Helical" evidence="19">
    <location>
        <begin position="564"/>
        <end position="589"/>
    </location>
</feature>
<evidence type="ECO:0000259" key="20">
    <source>
        <dbReference type="PROSITE" id="PS50893"/>
    </source>
</evidence>
<keyword evidence="4" id="KW-0813">Transport</keyword>
<dbReference type="GO" id="GO:0120020">
    <property type="term" value="F:cholesterol transfer activity"/>
    <property type="evidence" value="ECO:0007669"/>
    <property type="project" value="TreeGrafter"/>
</dbReference>
<evidence type="ECO:0000256" key="6">
    <source>
        <dbReference type="ARBA" id="ARBA00022692"/>
    </source>
</evidence>
<keyword evidence="12 19" id="KW-1133">Transmembrane helix</keyword>
<feature type="domain" description="ABC transporter" evidence="20">
    <location>
        <begin position="69"/>
        <end position="311"/>
    </location>
</feature>
<dbReference type="AlphaFoldDB" id="A0A9D3PPH3"/>
<feature type="transmembrane region" description="Helical" evidence="19">
    <location>
        <begin position="500"/>
        <end position="518"/>
    </location>
</feature>
<dbReference type="InterPro" id="IPR013525">
    <property type="entry name" value="ABC2_TM"/>
</dbReference>
<dbReference type="Proteomes" id="UP001046870">
    <property type="component" value="Chromosome 16"/>
</dbReference>
<keyword evidence="10" id="KW-0460">Magnesium</keyword>
<keyword evidence="5" id="KW-1003">Cell membrane</keyword>
<keyword evidence="8" id="KW-0547">Nucleotide-binding</keyword>
<keyword evidence="9" id="KW-0067">ATP-binding</keyword>
<dbReference type="Pfam" id="PF19055">
    <property type="entry name" value="ABC2_membrane_7"/>
    <property type="match status" value="1"/>
</dbReference>
<evidence type="ECO:0000256" key="3">
    <source>
        <dbReference type="ARBA" id="ARBA00005814"/>
    </source>
</evidence>
<evidence type="ECO:0000256" key="12">
    <source>
        <dbReference type="ARBA" id="ARBA00022989"/>
    </source>
</evidence>
<dbReference type="GO" id="GO:0043235">
    <property type="term" value="C:receptor complex"/>
    <property type="evidence" value="ECO:0007669"/>
    <property type="project" value="TreeGrafter"/>
</dbReference>
<dbReference type="PANTHER" id="PTHR48041:SF71">
    <property type="entry name" value="ATP-BINDING CASSETTE SUB-FAMILY G MEMBER 8"/>
    <property type="match status" value="1"/>
</dbReference>
<evidence type="ECO:0000256" key="11">
    <source>
        <dbReference type="ARBA" id="ARBA00022967"/>
    </source>
</evidence>
<evidence type="ECO:0000313" key="22">
    <source>
        <dbReference type="Proteomes" id="UP001046870"/>
    </source>
</evidence>
<dbReference type="GO" id="GO:0005524">
    <property type="term" value="F:ATP binding"/>
    <property type="evidence" value="ECO:0007669"/>
    <property type="project" value="UniProtKB-KW"/>
</dbReference>
<dbReference type="GO" id="GO:0046872">
    <property type="term" value="F:metal ion binding"/>
    <property type="evidence" value="ECO:0007669"/>
    <property type="project" value="UniProtKB-KW"/>
</dbReference>
<dbReference type="PROSITE" id="PS50893">
    <property type="entry name" value="ABC_TRANSPORTER_2"/>
    <property type="match status" value="1"/>
</dbReference>
<feature type="transmembrane region" description="Helical" evidence="19">
    <location>
        <begin position="449"/>
        <end position="468"/>
    </location>
</feature>
<keyword evidence="22" id="KW-1185">Reference proteome</keyword>
<evidence type="ECO:0000256" key="18">
    <source>
        <dbReference type="SAM" id="MobiDB-lite"/>
    </source>
</evidence>
<dbReference type="InterPro" id="IPR050352">
    <property type="entry name" value="ABCG_transporters"/>
</dbReference>
<dbReference type="OrthoDB" id="66620at2759"/>
<dbReference type="InterPro" id="IPR043926">
    <property type="entry name" value="ABCG_dom"/>
</dbReference>
<dbReference type="GO" id="GO:0016887">
    <property type="term" value="F:ATP hydrolysis activity"/>
    <property type="evidence" value="ECO:0007669"/>
    <property type="project" value="InterPro"/>
</dbReference>
<evidence type="ECO:0000256" key="15">
    <source>
        <dbReference type="ARBA" id="ARBA00023180"/>
    </source>
</evidence>
<evidence type="ECO:0000256" key="16">
    <source>
        <dbReference type="ARBA" id="ARBA00073175"/>
    </source>
</evidence>
<dbReference type="GO" id="GO:0033344">
    <property type="term" value="P:cholesterol efflux"/>
    <property type="evidence" value="ECO:0007669"/>
    <property type="project" value="TreeGrafter"/>
</dbReference>
<comment type="caution">
    <text evidence="21">The sequence shown here is derived from an EMBL/GenBank/DDBJ whole genome shotgun (WGS) entry which is preliminary data.</text>
</comment>
<feature type="region of interest" description="Disordered" evidence="18">
    <location>
        <begin position="1"/>
        <end position="25"/>
    </location>
</feature>
<keyword evidence="7" id="KW-0479">Metal-binding</keyword>
<feature type="transmembrane region" description="Helical" evidence="19">
    <location>
        <begin position="413"/>
        <end position="437"/>
    </location>
</feature>
<reference evidence="21" key="1">
    <citation type="submission" date="2021-01" db="EMBL/GenBank/DDBJ databases">
        <authorList>
            <person name="Zahm M."/>
            <person name="Roques C."/>
            <person name="Cabau C."/>
            <person name="Klopp C."/>
            <person name="Donnadieu C."/>
            <person name="Jouanno E."/>
            <person name="Lampietro C."/>
            <person name="Louis A."/>
            <person name="Herpin A."/>
            <person name="Echchiki A."/>
            <person name="Berthelot C."/>
            <person name="Parey E."/>
            <person name="Roest-Crollius H."/>
            <person name="Braasch I."/>
            <person name="Postlethwait J."/>
            <person name="Bobe J."/>
            <person name="Montfort J."/>
            <person name="Bouchez O."/>
            <person name="Begum T."/>
            <person name="Mejri S."/>
            <person name="Adams A."/>
            <person name="Chen W.-J."/>
            <person name="Guiguen Y."/>
        </authorList>
    </citation>
    <scope>NUCLEOTIDE SEQUENCE</scope>
    <source>
        <strain evidence="21">YG-15Mar2019-1</strain>
        <tissue evidence="21">Brain</tissue>
    </source>
</reference>
<keyword evidence="15" id="KW-0325">Glycoprotein</keyword>
<proteinExistence type="inferred from homology"/>
<sequence>MSKEKGLDSGGGPDPSGNPKVKRRDQLFSTAEEDSSLYFTYSGGRNELLIRDLQYQVDTAAQIPWYEKLSEFKLPWEMHGVKQMAIQNLNLRVRSGQMLAVIGSSGCGKTSLLDIITCRDEGGSMKSGQVLINGRPSTPQLVRKSIAHVRQDDRLLPHLTVRETLAFVAKLRLPTHFSQAQRDQRVEDVIAELRLRQCAHTRVGNEYVRGVSGGERRRVSIAVQLLWNPGILILDEPTSGLDSFTAHNLVITLSRLARGNRLVLLSVHQPRSDIFQLFDLVVLLSSGSAVYCGPARDMVPYFTALGHPCPRYCNPSDFYVDLISIDRRSPEREVECLARAKVLAEQFLENVKDTEDFMWKPEESSATPESFSVPSNPQEEVINVSNHKDRLPGRLHQFSILLRRQVYNDFRDLVTLLVHGFEALLMSLLIGFLYYGAGEERLSIQDTVALLYMIGALTPFAVVLDVIAKCHSERAMLYHELEDGMYSVTSYFFAKILGELPEHCAFTLVYGLPIYWLAGLNGAPDRFLLNFLLIWLMVYCSRSMALFVAAALPTLQTSAFMGNALFTVFYLTGGFVISLDNMWLVASWFSYASFMRWGFDGMLQVQFRGLKYQVAVGNITINVDGITVVEAMDMNQYPLYSCYLVLIGVCVAFMLLYYLSLRFIKQKSSQDW</sequence>
<dbReference type="SMART" id="SM00382">
    <property type="entry name" value="AAA"/>
    <property type="match status" value="1"/>
</dbReference>
<evidence type="ECO:0000256" key="2">
    <source>
        <dbReference type="ARBA" id="ARBA00004424"/>
    </source>
</evidence>
<keyword evidence="6 19" id="KW-0812">Transmembrane</keyword>
<name>A0A9D3PPH3_MEGAT</name>
<evidence type="ECO:0000256" key="13">
    <source>
        <dbReference type="ARBA" id="ARBA00023055"/>
    </source>
</evidence>
<dbReference type="FunFam" id="3.40.50.300:FF:000831">
    <property type="entry name" value="ATP-binding cassette sub-family G member 8"/>
    <property type="match status" value="1"/>
</dbReference>
<keyword evidence="13" id="KW-0445">Lipid transport</keyword>
<comment type="subcellular location">
    <subcellularLocation>
        <location evidence="2">Apical cell membrane</location>
        <topology evidence="2">Multi-pass membrane protein</topology>
    </subcellularLocation>
</comment>